<dbReference type="GO" id="GO:0005504">
    <property type="term" value="F:fatty acid binding"/>
    <property type="evidence" value="ECO:0007669"/>
    <property type="project" value="TreeGrafter"/>
</dbReference>
<evidence type="ECO:0000256" key="11">
    <source>
        <dbReference type="PIRNR" id="PIRNR000168"/>
    </source>
</evidence>
<organism evidence="16 17">
    <name type="scientific">Cimex lectularius</name>
    <name type="common">Bed bug</name>
    <name type="synonym">Acanthia lectularia</name>
    <dbReference type="NCBI Taxonomy" id="79782"/>
    <lineage>
        <taxon>Eukaryota</taxon>
        <taxon>Metazoa</taxon>
        <taxon>Ecdysozoa</taxon>
        <taxon>Arthropoda</taxon>
        <taxon>Hexapoda</taxon>
        <taxon>Insecta</taxon>
        <taxon>Pterygota</taxon>
        <taxon>Neoptera</taxon>
        <taxon>Paraneoptera</taxon>
        <taxon>Hemiptera</taxon>
        <taxon>Heteroptera</taxon>
        <taxon>Panheteroptera</taxon>
        <taxon>Cimicomorpha</taxon>
        <taxon>Cimicidae</taxon>
        <taxon>Cimex</taxon>
    </lineage>
</organism>
<dbReference type="SUPFAM" id="SSF47203">
    <property type="entry name" value="Acyl-CoA dehydrogenase C-terminal domain-like"/>
    <property type="match status" value="2"/>
</dbReference>
<feature type="domain" description="Acyl-coenzyme A oxidase N-terminal" evidence="14">
    <location>
        <begin position="22"/>
        <end position="148"/>
    </location>
</feature>
<evidence type="ECO:0000256" key="10">
    <source>
        <dbReference type="ARBA" id="ARBA00023140"/>
    </source>
</evidence>
<dbReference type="InterPro" id="IPR055060">
    <property type="entry name" value="ACOX_C_alpha1"/>
</dbReference>
<dbReference type="GO" id="GO:0003997">
    <property type="term" value="F:acyl-CoA oxidase activity"/>
    <property type="evidence" value="ECO:0007669"/>
    <property type="project" value="InterPro"/>
</dbReference>
<dbReference type="InterPro" id="IPR009100">
    <property type="entry name" value="AcylCoA_DH/oxidase_NM_dom_sf"/>
</dbReference>
<evidence type="ECO:0000313" key="16">
    <source>
        <dbReference type="EnsemblMetazoa" id="XP_014241955.1"/>
    </source>
</evidence>
<dbReference type="PANTHER" id="PTHR10909:SF250">
    <property type="entry name" value="PEROXISOMAL ACYL-COENZYME A OXIDASE 1"/>
    <property type="match status" value="1"/>
</dbReference>
<dbReference type="GO" id="GO:0071949">
    <property type="term" value="F:FAD binding"/>
    <property type="evidence" value="ECO:0007669"/>
    <property type="project" value="InterPro"/>
</dbReference>
<dbReference type="OrthoDB" id="538336at2759"/>
<dbReference type="Proteomes" id="UP000494040">
    <property type="component" value="Unassembled WGS sequence"/>
</dbReference>
<evidence type="ECO:0000256" key="3">
    <source>
        <dbReference type="ARBA" id="ARBA00004846"/>
    </source>
</evidence>
<dbReference type="GeneID" id="106662401"/>
<evidence type="ECO:0000256" key="7">
    <source>
        <dbReference type="ARBA" id="ARBA00022832"/>
    </source>
</evidence>
<feature type="domain" description="Acyl-CoA oxidase C-terminal" evidence="13">
    <location>
        <begin position="489"/>
        <end position="666"/>
    </location>
</feature>
<name>A0A8I6R9Z3_CIMLE</name>
<dbReference type="Pfam" id="PF14749">
    <property type="entry name" value="Acyl-CoA_ox_N"/>
    <property type="match status" value="1"/>
</dbReference>
<dbReference type="PANTHER" id="PTHR10909">
    <property type="entry name" value="ELECTRON TRANSPORT OXIDOREDUCTASE"/>
    <property type="match status" value="1"/>
</dbReference>
<evidence type="ECO:0000313" key="17">
    <source>
        <dbReference type="Proteomes" id="UP000494040"/>
    </source>
</evidence>
<dbReference type="InterPro" id="IPR012258">
    <property type="entry name" value="Acyl-CoA_oxidase"/>
</dbReference>
<protein>
    <recommendedName>
        <fullName evidence="11">Acyl-coenzyme A oxidase</fullName>
    </recommendedName>
</protein>
<reference evidence="16" key="1">
    <citation type="submission" date="2022-01" db="UniProtKB">
        <authorList>
            <consortium name="EnsemblMetazoa"/>
        </authorList>
    </citation>
    <scope>IDENTIFICATION</scope>
</reference>
<dbReference type="Gene3D" id="1.20.140.10">
    <property type="entry name" value="Butyryl-CoA Dehydrogenase, subunit A, domain 3"/>
    <property type="match status" value="2"/>
</dbReference>
<dbReference type="InterPro" id="IPR046373">
    <property type="entry name" value="Acyl-CoA_Oxase/DH_mid-dom_sf"/>
</dbReference>
<comment type="pathway">
    <text evidence="3">Lipid metabolism; peroxisomal fatty acid beta-oxidation.</text>
</comment>
<dbReference type="Pfam" id="PF01756">
    <property type="entry name" value="ACOX"/>
    <property type="match status" value="1"/>
</dbReference>
<evidence type="ECO:0000256" key="4">
    <source>
        <dbReference type="ARBA" id="ARBA00006288"/>
    </source>
</evidence>
<keyword evidence="10" id="KW-0576">Peroxisome</keyword>
<dbReference type="EnsemblMetazoa" id="XM_014386469.2">
    <property type="protein sequence ID" value="XP_014241955.1"/>
    <property type="gene ID" value="LOC106662401"/>
</dbReference>
<dbReference type="FunFam" id="1.20.140.10:FF:000005">
    <property type="entry name" value="Acyl-coenzyme A oxidase"/>
    <property type="match status" value="1"/>
</dbReference>
<evidence type="ECO:0000256" key="9">
    <source>
        <dbReference type="ARBA" id="ARBA00023098"/>
    </source>
</evidence>
<dbReference type="KEGG" id="clec:106662401"/>
<dbReference type="Gene3D" id="2.40.110.10">
    <property type="entry name" value="Butyryl-CoA Dehydrogenase, subunit A, domain 2"/>
    <property type="match status" value="1"/>
</dbReference>
<dbReference type="FunFam" id="2.40.110.10:FF:000003">
    <property type="entry name" value="Acyl-coenzyme A oxidase"/>
    <property type="match status" value="1"/>
</dbReference>
<evidence type="ECO:0000256" key="12">
    <source>
        <dbReference type="PIRSR" id="PIRSR000168-1"/>
    </source>
</evidence>
<dbReference type="InterPro" id="IPR002655">
    <property type="entry name" value="Acyl-CoA_oxidase_C"/>
</dbReference>
<dbReference type="AlphaFoldDB" id="A0A8I6R9Z3"/>
<keyword evidence="9" id="KW-0443">Lipid metabolism</keyword>
<evidence type="ECO:0000256" key="2">
    <source>
        <dbReference type="ARBA" id="ARBA00004275"/>
    </source>
</evidence>
<keyword evidence="7" id="KW-0276">Fatty acid metabolism</keyword>
<dbReference type="FunFam" id="1.20.140.10:FF:000013">
    <property type="entry name" value="Acyl-coenzyme A oxidase"/>
    <property type="match status" value="1"/>
</dbReference>
<keyword evidence="6 11" id="KW-0274">FAD</keyword>
<dbReference type="InterPro" id="IPR036250">
    <property type="entry name" value="AcylCo_DH-like_C"/>
</dbReference>
<keyword evidence="17" id="KW-1185">Reference proteome</keyword>
<dbReference type="SUPFAM" id="SSF56645">
    <property type="entry name" value="Acyl-CoA dehydrogenase NM domain-like"/>
    <property type="match status" value="1"/>
</dbReference>
<dbReference type="Gene3D" id="1.10.540.10">
    <property type="entry name" value="Acyl-CoA dehydrogenase/oxidase, N-terminal domain"/>
    <property type="match status" value="1"/>
</dbReference>
<evidence type="ECO:0000256" key="8">
    <source>
        <dbReference type="ARBA" id="ARBA00023002"/>
    </source>
</evidence>
<dbReference type="RefSeq" id="XP_014241955.1">
    <property type="nucleotide sequence ID" value="XM_014386469.2"/>
</dbReference>
<dbReference type="GO" id="GO:0033540">
    <property type="term" value="P:fatty acid beta-oxidation using acyl-CoA oxidase"/>
    <property type="evidence" value="ECO:0007669"/>
    <property type="project" value="TreeGrafter"/>
</dbReference>
<dbReference type="InterPro" id="IPR037069">
    <property type="entry name" value="AcylCoA_DH/ox_N_sf"/>
</dbReference>
<accession>A0A8I6R9Z3</accession>
<keyword evidence="8" id="KW-0560">Oxidoreductase</keyword>
<feature type="domain" description="Acyl-CoA oxidase C-alpha1" evidence="15">
    <location>
        <begin position="291"/>
        <end position="454"/>
    </location>
</feature>
<comment type="cofactor">
    <cofactor evidence="1">
        <name>FAD</name>
        <dbReference type="ChEBI" id="CHEBI:57692"/>
    </cofactor>
</comment>
<dbReference type="OMA" id="VWWAGGR"/>
<dbReference type="GO" id="GO:0055088">
    <property type="term" value="P:lipid homeostasis"/>
    <property type="evidence" value="ECO:0007669"/>
    <property type="project" value="TreeGrafter"/>
</dbReference>
<evidence type="ECO:0000256" key="5">
    <source>
        <dbReference type="ARBA" id="ARBA00022630"/>
    </source>
</evidence>
<evidence type="ECO:0000256" key="6">
    <source>
        <dbReference type="ARBA" id="ARBA00022827"/>
    </source>
</evidence>
<feature type="active site" description="Proton acceptor" evidence="12">
    <location>
        <position position="439"/>
    </location>
</feature>
<keyword evidence="5 11" id="KW-0285">Flavoprotein</keyword>
<dbReference type="Pfam" id="PF22924">
    <property type="entry name" value="ACOX_C_alpha1"/>
    <property type="match status" value="1"/>
</dbReference>
<proteinExistence type="inferred from homology"/>
<evidence type="ECO:0000259" key="14">
    <source>
        <dbReference type="Pfam" id="PF14749"/>
    </source>
</evidence>
<dbReference type="PIRSF" id="PIRSF000168">
    <property type="entry name" value="Acyl-CoA_oxidase"/>
    <property type="match status" value="1"/>
</dbReference>
<dbReference type="GO" id="GO:0005777">
    <property type="term" value="C:peroxisome"/>
    <property type="evidence" value="ECO:0007669"/>
    <property type="project" value="UniProtKB-SubCell"/>
</dbReference>
<dbReference type="InterPro" id="IPR029320">
    <property type="entry name" value="Acyl-CoA_ox_N"/>
</dbReference>
<evidence type="ECO:0000259" key="15">
    <source>
        <dbReference type="Pfam" id="PF22924"/>
    </source>
</evidence>
<sequence length="670" mass="76036">MESKTMKVNPILVKEREKATFNSEEFTNVFDGGADNTNIRRRLTDFFMNDERFDDNVPIEYLSYAERYEEALKRSCILFEKLIEWQQTHGDGIEIFRTVLGGNIADALIKDGMPLVINYTMFLPAIFNMGNIDQQAKWIERVLKMQIIGTYAQSELGHGSFVRGIETTATYDPKTEEFILNTPTLTSHKWWPAGLGHTANYAVVFAQLCSQEKCYGPHAFLMQLRNEETHMPLPGITIGELGSKLGLNGINQGFMGLNNVRIPRANMLMKSAEILKDGTYVKNPSTKKSNYGTMMMVRVILVKWTVCIALAKAVTIATRYSCVRKQSEMRPGEGECYVIEYKTQQYKLFPHIASVMMISNAALYLTQMHDSTKLDIHNSELDETIAEIHALSCCLKALTATDAVRGIEECRKACGGQGYLTSSGFPNLYSSTTAVETYEGETTVLMLQTGRYLLKMWKQANQGIKLAGLMEYYNTHASKTDIPWRNTFHNLNDAYKRVAIGLIRDTSLKIDCMMSSGVIREEAWNIYSNNLVLCAEAHCRSFMMDRYERLINTETLSQELRNVLTQLGELYGVYYLLKNFGYFIMYTNIQNEDISSIRDWQNSLLTAIRPNAIPIVDSFDISDKVLQSAIGAYDGNVYERLFSEAKKSPLNSQPVPAAFEKYIKPLKSRL</sequence>
<comment type="similarity">
    <text evidence="4 11">Belongs to the acyl-CoA oxidase family.</text>
</comment>
<evidence type="ECO:0000259" key="13">
    <source>
        <dbReference type="Pfam" id="PF01756"/>
    </source>
</evidence>
<comment type="subcellular location">
    <subcellularLocation>
        <location evidence="2">Peroxisome</location>
    </subcellularLocation>
</comment>
<evidence type="ECO:0000256" key="1">
    <source>
        <dbReference type="ARBA" id="ARBA00001974"/>
    </source>
</evidence>